<dbReference type="InParanoid" id="A0A0Q2QZP4"/>
<name>A0A0Q2QZP4_VIBFU</name>
<proteinExistence type="predicted"/>
<dbReference type="AlphaFoldDB" id="A0A0Q2QZP4"/>
<reference evidence="2 3" key="1">
    <citation type="submission" date="2015-08" db="EMBL/GenBank/DDBJ databases">
        <title>Antibacterial properties of a collection of Vibrionaceae strains.</title>
        <authorList>
            <person name="Giubergia S."/>
        </authorList>
    </citation>
    <scope>NUCLEOTIDE SEQUENCE [LARGE SCALE GENOMIC DNA]</scope>
    <source>
        <strain evidence="2 3">S0821</strain>
    </source>
</reference>
<dbReference type="Gene3D" id="1.10.10.60">
    <property type="entry name" value="Homeodomain-like"/>
    <property type="match status" value="1"/>
</dbReference>
<keyword evidence="3" id="KW-1185">Reference proteome</keyword>
<evidence type="ECO:0000259" key="1">
    <source>
        <dbReference type="Pfam" id="PF02796"/>
    </source>
</evidence>
<evidence type="ECO:0000313" key="2">
    <source>
        <dbReference type="EMBL" id="KQH85389.1"/>
    </source>
</evidence>
<dbReference type="InterPro" id="IPR006120">
    <property type="entry name" value="Resolvase_HTH_dom"/>
</dbReference>
<comment type="caution">
    <text evidence="2">The sequence shown here is derived from an EMBL/GenBank/DDBJ whole genome shotgun (WGS) entry which is preliminary data.</text>
</comment>
<dbReference type="SUPFAM" id="SSF88659">
    <property type="entry name" value="Sigma3 and sigma4 domains of RNA polymerase sigma factors"/>
    <property type="match status" value="1"/>
</dbReference>
<sequence>MFGFGIQKTINRGVFQQMHRRDQDQFLQYIYDAGYSVKEIAREYGLSPQTIYSRINAHRGRGPLQT</sequence>
<feature type="domain" description="Resolvase HTH" evidence="1">
    <location>
        <begin position="30"/>
        <end position="52"/>
    </location>
</feature>
<dbReference type="RefSeq" id="WP_055466304.1">
    <property type="nucleotide sequence ID" value="NZ_LKHS01000010.1"/>
</dbReference>
<gene>
    <name evidence="2" type="ORF">AMR76_12835</name>
</gene>
<dbReference type="EMBL" id="LKHS01000010">
    <property type="protein sequence ID" value="KQH85389.1"/>
    <property type="molecule type" value="Genomic_DNA"/>
</dbReference>
<organism evidence="2 3">
    <name type="scientific">Vibrio furnissii</name>
    <dbReference type="NCBI Taxonomy" id="29494"/>
    <lineage>
        <taxon>Bacteria</taxon>
        <taxon>Pseudomonadati</taxon>
        <taxon>Pseudomonadota</taxon>
        <taxon>Gammaproteobacteria</taxon>
        <taxon>Vibrionales</taxon>
        <taxon>Vibrionaceae</taxon>
        <taxon>Vibrio</taxon>
    </lineage>
</organism>
<dbReference type="Pfam" id="PF02796">
    <property type="entry name" value="HTH_7"/>
    <property type="match status" value="1"/>
</dbReference>
<protein>
    <recommendedName>
        <fullName evidence="1">Resolvase HTH domain-containing protein</fullName>
    </recommendedName>
</protein>
<dbReference type="Proteomes" id="UP000051221">
    <property type="component" value="Unassembled WGS sequence"/>
</dbReference>
<evidence type="ECO:0000313" key="3">
    <source>
        <dbReference type="Proteomes" id="UP000051221"/>
    </source>
</evidence>
<dbReference type="InterPro" id="IPR013324">
    <property type="entry name" value="RNA_pol_sigma_r3/r4-like"/>
</dbReference>
<accession>A0A0Q2QZP4</accession>